<dbReference type="Proteomes" id="UP000591131">
    <property type="component" value="Unassembled WGS sequence"/>
</dbReference>
<proteinExistence type="predicted"/>
<organism evidence="1 2">
    <name type="scientific">Perkinsus chesapeaki</name>
    <name type="common">Clam parasite</name>
    <name type="synonym">Perkinsus andrewsi</name>
    <dbReference type="NCBI Taxonomy" id="330153"/>
    <lineage>
        <taxon>Eukaryota</taxon>
        <taxon>Sar</taxon>
        <taxon>Alveolata</taxon>
        <taxon>Perkinsozoa</taxon>
        <taxon>Perkinsea</taxon>
        <taxon>Perkinsida</taxon>
        <taxon>Perkinsidae</taxon>
        <taxon>Perkinsus</taxon>
    </lineage>
</organism>
<comment type="caution">
    <text evidence="1">The sequence shown here is derived from an EMBL/GenBank/DDBJ whole genome shotgun (WGS) entry which is preliminary data.</text>
</comment>
<name>A0A7J6MT02_PERCH</name>
<protein>
    <submittedName>
        <fullName evidence="1">Uncharacterized protein</fullName>
    </submittedName>
</protein>
<gene>
    <name evidence="1" type="ORF">FOL47_009232</name>
</gene>
<reference evidence="1 2" key="1">
    <citation type="submission" date="2020-04" db="EMBL/GenBank/DDBJ databases">
        <title>Perkinsus chesapeaki whole genome sequence.</title>
        <authorList>
            <person name="Bogema D.R."/>
        </authorList>
    </citation>
    <scope>NUCLEOTIDE SEQUENCE [LARGE SCALE GENOMIC DNA]</scope>
    <source>
        <strain evidence="1">ATCC PRA-425</strain>
    </source>
</reference>
<evidence type="ECO:0000313" key="2">
    <source>
        <dbReference type="Proteomes" id="UP000591131"/>
    </source>
</evidence>
<sequence length="157" mass="17208">MEDVGKRVGEALSDEGGIKVCNVTVDTIVFINPNFNEDLTKRVEAVAVEMEPSGLLTEGLEDGMFAALQSAKILHIDQTIDLVKDEDNVMLPAEGKEVNCVETAEEYFLRRMAQVIPNNYGCDSNGLAELDGNDPINKFALWITKVKFGVAEEVNSN</sequence>
<dbReference type="OrthoDB" id="10660055at2759"/>
<keyword evidence="2" id="KW-1185">Reference proteome</keyword>
<evidence type="ECO:0000313" key="1">
    <source>
        <dbReference type="EMBL" id="KAF4674447.1"/>
    </source>
</evidence>
<accession>A0A7J6MT02</accession>
<dbReference type="AlphaFoldDB" id="A0A7J6MT02"/>
<dbReference type="EMBL" id="JAAPAO010000063">
    <property type="protein sequence ID" value="KAF4674447.1"/>
    <property type="molecule type" value="Genomic_DNA"/>
</dbReference>